<protein>
    <recommendedName>
        <fullName evidence="1">ATPase AAA-type core domain-containing protein</fullName>
    </recommendedName>
</protein>
<dbReference type="EMBL" id="BSOT01000009">
    <property type="protein sequence ID" value="GLR72196.1"/>
    <property type="molecule type" value="Genomic_DNA"/>
</dbReference>
<gene>
    <name evidence="2" type="ORF">GCM10007852_31040</name>
</gene>
<dbReference type="RefSeq" id="WP_284218585.1">
    <property type="nucleotide sequence ID" value="NZ_BSOT01000009.1"/>
</dbReference>
<sequence length="412" mass="46881">MFKRIKIGNWRQFNKIDIEFHPNLTVITGANGAGKTTILSVLSRHFGWNILFASTPRKAKKGILDYLTGLSTKHDNKTLPSNQNQIKIGEIFYSNTENHGLLSVPKSVQQQYNIHIENQQPVQGIYISSHRPVYFYQQVQTIPAKLDAKNQILDKYLNELKQRYSFNARNTSASFRIKEAIISLATFGYGNEVVARDDEAVEMFEGFQQALRTILPKSLGFQKIIIHMPEVLFETETGSFSFDSVSGGIASLIDVTWQIFMASMVYSNFVIVMDEPENHLHPKLQRSLLPSLIKAFPSVQFIISTHNPFMVTSVPDSNVYMLDYNNFRKVDSSRLDLLDRSGSSNEILRDVLGVETTLPLWAEEKIEYTVQKLKNQQISETLLKELKVELSRIGLSDYFPEALDKVMGSNGR</sequence>
<organism evidence="2 3">
    <name type="scientific">Agaribacter marinus</name>
    <dbReference type="NCBI Taxonomy" id="1431249"/>
    <lineage>
        <taxon>Bacteria</taxon>
        <taxon>Pseudomonadati</taxon>
        <taxon>Pseudomonadota</taxon>
        <taxon>Gammaproteobacteria</taxon>
        <taxon>Alteromonadales</taxon>
        <taxon>Alteromonadaceae</taxon>
        <taxon>Agaribacter</taxon>
    </lineage>
</organism>
<dbReference type="PANTHER" id="PTHR43581">
    <property type="entry name" value="ATP/GTP PHOSPHATASE"/>
    <property type="match status" value="1"/>
</dbReference>
<comment type="caution">
    <text evidence="2">The sequence shown here is derived from an EMBL/GenBank/DDBJ whole genome shotgun (WGS) entry which is preliminary data.</text>
</comment>
<dbReference type="Proteomes" id="UP001156601">
    <property type="component" value="Unassembled WGS sequence"/>
</dbReference>
<name>A0AA37WIU1_9ALTE</name>
<evidence type="ECO:0000313" key="2">
    <source>
        <dbReference type="EMBL" id="GLR72196.1"/>
    </source>
</evidence>
<reference evidence="2" key="1">
    <citation type="journal article" date="2014" name="Int. J. Syst. Evol. Microbiol.">
        <title>Complete genome sequence of Corynebacterium casei LMG S-19264T (=DSM 44701T), isolated from a smear-ripened cheese.</title>
        <authorList>
            <consortium name="US DOE Joint Genome Institute (JGI-PGF)"/>
            <person name="Walter F."/>
            <person name="Albersmeier A."/>
            <person name="Kalinowski J."/>
            <person name="Ruckert C."/>
        </authorList>
    </citation>
    <scope>NUCLEOTIDE SEQUENCE</scope>
    <source>
        <strain evidence="2">NBRC 110023</strain>
    </source>
</reference>
<dbReference type="Pfam" id="PF13304">
    <property type="entry name" value="AAA_21"/>
    <property type="match status" value="1"/>
</dbReference>
<dbReference type="InterPro" id="IPR027417">
    <property type="entry name" value="P-loop_NTPase"/>
</dbReference>
<keyword evidence="3" id="KW-1185">Reference proteome</keyword>
<reference evidence="2" key="2">
    <citation type="submission" date="2023-01" db="EMBL/GenBank/DDBJ databases">
        <title>Draft genome sequence of Agaribacter marinus strain NBRC 110023.</title>
        <authorList>
            <person name="Sun Q."/>
            <person name="Mori K."/>
        </authorList>
    </citation>
    <scope>NUCLEOTIDE SEQUENCE</scope>
    <source>
        <strain evidence="2">NBRC 110023</strain>
    </source>
</reference>
<dbReference type="GO" id="GO:0016887">
    <property type="term" value="F:ATP hydrolysis activity"/>
    <property type="evidence" value="ECO:0007669"/>
    <property type="project" value="InterPro"/>
</dbReference>
<evidence type="ECO:0000313" key="3">
    <source>
        <dbReference type="Proteomes" id="UP001156601"/>
    </source>
</evidence>
<dbReference type="AlphaFoldDB" id="A0AA37WIU1"/>
<dbReference type="PANTHER" id="PTHR43581:SF2">
    <property type="entry name" value="EXCINUCLEASE ATPASE SUBUNIT"/>
    <property type="match status" value="1"/>
</dbReference>
<dbReference type="Gene3D" id="3.40.50.300">
    <property type="entry name" value="P-loop containing nucleotide triphosphate hydrolases"/>
    <property type="match status" value="1"/>
</dbReference>
<dbReference type="GO" id="GO:0005524">
    <property type="term" value="F:ATP binding"/>
    <property type="evidence" value="ECO:0007669"/>
    <property type="project" value="InterPro"/>
</dbReference>
<evidence type="ECO:0000259" key="1">
    <source>
        <dbReference type="Pfam" id="PF13304"/>
    </source>
</evidence>
<dbReference type="InterPro" id="IPR051396">
    <property type="entry name" value="Bact_Antivir_Def_Nuclease"/>
</dbReference>
<feature type="domain" description="ATPase AAA-type core" evidence="1">
    <location>
        <begin position="24"/>
        <end position="309"/>
    </location>
</feature>
<dbReference type="InterPro" id="IPR003959">
    <property type="entry name" value="ATPase_AAA_core"/>
</dbReference>
<accession>A0AA37WIU1</accession>
<proteinExistence type="predicted"/>
<dbReference type="SUPFAM" id="SSF52540">
    <property type="entry name" value="P-loop containing nucleoside triphosphate hydrolases"/>
    <property type="match status" value="1"/>
</dbReference>